<dbReference type="Pfam" id="PF25601">
    <property type="entry name" value="AAA_lid_14"/>
    <property type="match status" value="1"/>
</dbReference>
<evidence type="ECO:0000256" key="1">
    <source>
        <dbReference type="ARBA" id="ARBA00022741"/>
    </source>
</evidence>
<dbReference type="PROSITE" id="PS00688">
    <property type="entry name" value="SIGMA54_INTERACT_3"/>
    <property type="match status" value="1"/>
</dbReference>
<dbReference type="EMBL" id="JARRAG010000002">
    <property type="protein sequence ID" value="MDG3007467.1"/>
    <property type="molecule type" value="Genomic_DNA"/>
</dbReference>
<dbReference type="InterPro" id="IPR027417">
    <property type="entry name" value="P-loop_NTPase"/>
</dbReference>
<evidence type="ECO:0000256" key="4">
    <source>
        <dbReference type="ARBA" id="ARBA00023125"/>
    </source>
</evidence>
<evidence type="ECO:0000256" key="3">
    <source>
        <dbReference type="ARBA" id="ARBA00023015"/>
    </source>
</evidence>
<dbReference type="CDD" id="cd00009">
    <property type="entry name" value="AAA"/>
    <property type="match status" value="1"/>
</dbReference>
<dbReference type="SMART" id="SM00382">
    <property type="entry name" value="AAA"/>
    <property type="match status" value="1"/>
</dbReference>
<dbReference type="InterPro" id="IPR002078">
    <property type="entry name" value="Sigma_54_int"/>
</dbReference>
<dbReference type="InterPro" id="IPR003593">
    <property type="entry name" value="AAA+_ATPase"/>
</dbReference>
<dbReference type="InterPro" id="IPR058031">
    <property type="entry name" value="AAA_lid_NorR"/>
</dbReference>
<dbReference type="Gene3D" id="3.30.450.40">
    <property type="match status" value="1"/>
</dbReference>
<feature type="coiled-coil region" evidence="7">
    <location>
        <begin position="165"/>
        <end position="192"/>
    </location>
</feature>
<dbReference type="Proteomes" id="UP001216907">
    <property type="component" value="Unassembled WGS sequence"/>
</dbReference>
<dbReference type="PROSITE" id="PS50045">
    <property type="entry name" value="SIGMA54_INTERACT_4"/>
    <property type="match status" value="1"/>
</dbReference>
<dbReference type="SUPFAM" id="SSF55781">
    <property type="entry name" value="GAF domain-like"/>
    <property type="match status" value="1"/>
</dbReference>
<organism evidence="9 10">
    <name type="scientific">Paludisphaera mucosa</name>
    <dbReference type="NCBI Taxonomy" id="3030827"/>
    <lineage>
        <taxon>Bacteria</taxon>
        <taxon>Pseudomonadati</taxon>
        <taxon>Planctomycetota</taxon>
        <taxon>Planctomycetia</taxon>
        <taxon>Isosphaerales</taxon>
        <taxon>Isosphaeraceae</taxon>
        <taxon>Paludisphaera</taxon>
    </lineage>
</organism>
<dbReference type="Gene3D" id="1.10.8.60">
    <property type="match status" value="1"/>
</dbReference>
<feature type="domain" description="Sigma-54 factor interaction" evidence="8">
    <location>
        <begin position="195"/>
        <end position="424"/>
    </location>
</feature>
<keyword evidence="4" id="KW-0238">DNA-binding</keyword>
<accession>A0ABT6FIS0</accession>
<comment type="caution">
    <text evidence="9">The sequence shown here is derived from an EMBL/GenBank/DDBJ whole genome shotgun (WGS) entry which is preliminary data.</text>
</comment>
<dbReference type="InterPro" id="IPR029016">
    <property type="entry name" value="GAF-like_dom_sf"/>
</dbReference>
<gene>
    <name evidence="9" type="ORF">PZE19_27200</name>
</gene>
<dbReference type="Gene3D" id="3.40.50.300">
    <property type="entry name" value="P-loop containing nucleotide triphosphate hydrolases"/>
    <property type="match status" value="1"/>
</dbReference>
<dbReference type="Pfam" id="PF00158">
    <property type="entry name" value="Sigma54_activat"/>
    <property type="match status" value="1"/>
</dbReference>
<proteinExistence type="predicted"/>
<evidence type="ECO:0000256" key="7">
    <source>
        <dbReference type="SAM" id="Coils"/>
    </source>
</evidence>
<evidence type="ECO:0000313" key="10">
    <source>
        <dbReference type="Proteomes" id="UP001216907"/>
    </source>
</evidence>
<keyword evidence="6" id="KW-0804">Transcription</keyword>
<keyword evidence="2" id="KW-0067">ATP-binding</keyword>
<evidence type="ECO:0000256" key="5">
    <source>
        <dbReference type="ARBA" id="ARBA00023159"/>
    </source>
</evidence>
<evidence type="ECO:0000256" key="6">
    <source>
        <dbReference type="ARBA" id="ARBA00023163"/>
    </source>
</evidence>
<keyword evidence="7" id="KW-0175">Coiled coil</keyword>
<dbReference type="PROSITE" id="PS00675">
    <property type="entry name" value="SIGMA54_INTERACT_1"/>
    <property type="match status" value="1"/>
</dbReference>
<evidence type="ECO:0000256" key="2">
    <source>
        <dbReference type="ARBA" id="ARBA00022840"/>
    </source>
</evidence>
<dbReference type="RefSeq" id="WP_277863746.1">
    <property type="nucleotide sequence ID" value="NZ_JARRAG010000002.1"/>
</dbReference>
<keyword evidence="5" id="KW-0010">Activator</keyword>
<dbReference type="Gene3D" id="1.10.10.60">
    <property type="entry name" value="Homeodomain-like"/>
    <property type="match status" value="1"/>
</dbReference>
<dbReference type="SUPFAM" id="SSF52540">
    <property type="entry name" value="P-loop containing nucleoside triphosphate hydrolases"/>
    <property type="match status" value="1"/>
</dbReference>
<dbReference type="PANTHER" id="PTHR32071:SF117">
    <property type="entry name" value="PTS-DEPENDENT DIHYDROXYACETONE KINASE OPERON REGULATORY PROTEIN-RELATED"/>
    <property type="match status" value="1"/>
</dbReference>
<protein>
    <submittedName>
        <fullName evidence="9">Sigma 54-interacting transcriptional regulator</fullName>
    </submittedName>
</protein>
<keyword evidence="10" id="KW-1185">Reference proteome</keyword>
<reference evidence="9 10" key="1">
    <citation type="submission" date="2023-03" db="EMBL/GenBank/DDBJ databases">
        <title>Paludisphaera mucosa sp. nov. a novel planctomycete from northern fen.</title>
        <authorList>
            <person name="Ivanova A."/>
        </authorList>
    </citation>
    <scope>NUCLEOTIDE SEQUENCE [LARGE SCALE GENOMIC DNA]</scope>
    <source>
        <strain evidence="9 10">Pla2</strain>
    </source>
</reference>
<dbReference type="InterPro" id="IPR025662">
    <property type="entry name" value="Sigma_54_int_dom_ATP-bd_1"/>
</dbReference>
<sequence>MNDIGPLLLTIWRVVSRHRTLTESLEETVPLLADHLSLEVAAIRSVDRAGGCLETVAFKRIGESDGRADARTPVAAEILARLGHWCERDEILVEDLRAFSARFPGLAPVGLEGAILAAPLNPEEGAPAILLLAPRPPHRFAPEHVELVRALVDPLTVAVENDHRLRELVKLREAAEAENRTLRSKLDREDVADSIIGAGTGLREVMEQIELVSTSDAPVLILGETGSGKEVVARAIHTRSRRASGPFLRVNCGAIPSELVDSELFGHEKGSFTGAVGERKGWFERADGGTLFLDECGELPPAAQVRLLRILQDGCFERVGGEKPRRVDVRIVAATHRDLHAMVHDGRFRQDLWYRLAVFPVHLPPLRDRLADVPAMAAHFAHRAAKRLGFHHLSPTADDIGLLVQYPWPGNVRELAAVIERAAILGNGAGLDVVRALGVPAGLRPQTASPTRAASSAALDPLPTLDQAAARHIEQALIRTGGRIEGSRGAAAILDVNPHTLRSRMRKLGVDWERYRQDAMPQPFVAARVSASPTQP</sequence>
<evidence type="ECO:0000259" key="8">
    <source>
        <dbReference type="PROSITE" id="PS50045"/>
    </source>
</evidence>
<evidence type="ECO:0000313" key="9">
    <source>
        <dbReference type="EMBL" id="MDG3007467.1"/>
    </source>
</evidence>
<keyword evidence="3" id="KW-0805">Transcription regulation</keyword>
<keyword evidence="1" id="KW-0547">Nucleotide-binding</keyword>
<dbReference type="PANTHER" id="PTHR32071">
    <property type="entry name" value="TRANSCRIPTIONAL REGULATORY PROTEIN"/>
    <property type="match status" value="1"/>
</dbReference>
<dbReference type="InterPro" id="IPR025944">
    <property type="entry name" value="Sigma_54_int_dom_CS"/>
</dbReference>
<name>A0ABT6FIS0_9BACT</name>